<evidence type="ECO:0000256" key="7">
    <source>
        <dbReference type="ARBA" id="ARBA00023136"/>
    </source>
</evidence>
<evidence type="ECO:0000256" key="5">
    <source>
        <dbReference type="ARBA" id="ARBA00022927"/>
    </source>
</evidence>
<evidence type="ECO:0000256" key="3">
    <source>
        <dbReference type="ARBA" id="ARBA00020983"/>
    </source>
</evidence>
<dbReference type="GO" id="GO:0015031">
    <property type="term" value="P:protein transport"/>
    <property type="evidence" value="ECO:0007669"/>
    <property type="project" value="UniProtKB-KW"/>
</dbReference>
<keyword evidence="10" id="KW-1185">Reference proteome</keyword>
<proteinExistence type="inferred from homology"/>
<reference evidence="9 10" key="1">
    <citation type="submission" date="2019-02" db="EMBL/GenBank/DDBJ databases">
        <title>Genome sequencing of the rare red list fungi Bondarzewia mesenterica.</title>
        <authorList>
            <person name="Buettner E."/>
            <person name="Kellner H."/>
        </authorList>
    </citation>
    <scope>NUCLEOTIDE SEQUENCE [LARGE SCALE GENOMIC DNA]</scope>
    <source>
        <strain evidence="9 10">DSM 108281</strain>
    </source>
</reference>
<dbReference type="SUPFAM" id="SSF74788">
    <property type="entry name" value="Cullin repeat-like"/>
    <property type="match status" value="1"/>
</dbReference>
<accession>A0A4S4M7K5</accession>
<organism evidence="9 10">
    <name type="scientific">Bondarzewia mesenterica</name>
    <dbReference type="NCBI Taxonomy" id="1095465"/>
    <lineage>
        <taxon>Eukaryota</taxon>
        <taxon>Fungi</taxon>
        <taxon>Dikarya</taxon>
        <taxon>Basidiomycota</taxon>
        <taxon>Agaricomycotina</taxon>
        <taxon>Agaricomycetes</taxon>
        <taxon>Russulales</taxon>
        <taxon>Bondarzewiaceae</taxon>
        <taxon>Bondarzewia</taxon>
    </lineage>
</organism>
<dbReference type="OrthoDB" id="1661054at2759"/>
<evidence type="ECO:0000313" key="9">
    <source>
        <dbReference type="EMBL" id="THH18840.1"/>
    </source>
</evidence>
<dbReference type="InterPro" id="IPR016159">
    <property type="entry name" value="Cullin_repeat-like_dom_sf"/>
</dbReference>
<evidence type="ECO:0000256" key="1">
    <source>
        <dbReference type="ARBA" id="ARBA00004395"/>
    </source>
</evidence>
<name>A0A4S4M7K5_9AGAM</name>
<dbReference type="InterPro" id="IPR007255">
    <property type="entry name" value="COG8"/>
</dbReference>
<dbReference type="GO" id="GO:0006891">
    <property type="term" value="P:intra-Golgi vesicle-mediated transport"/>
    <property type="evidence" value="ECO:0007669"/>
    <property type="project" value="TreeGrafter"/>
</dbReference>
<keyword evidence="6" id="KW-0333">Golgi apparatus</keyword>
<comment type="caution">
    <text evidence="9">The sequence shown here is derived from an EMBL/GenBank/DDBJ whole genome shotgun (WGS) entry which is preliminary data.</text>
</comment>
<dbReference type="AlphaFoldDB" id="A0A4S4M7K5"/>
<comment type="similarity">
    <text evidence="2">Belongs to the COG8 family.</text>
</comment>
<keyword evidence="5" id="KW-0653">Protein transport</keyword>
<gene>
    <name evidence="9" type="ORF">EW146_g2202</name>
</gene>
<evidence type="ECO:0000256" key="8">
    <source>
        <dbReference type="ARBA" id="ARBA00031347"/>
    </source>
</evidence>
<protein>
    <recommendedName>
        <fullName evidence="3">Conserved oligomeric Golgi complex subunit 8</fullName>
    </recommendedName>
    <alternativeName>
        <fullName evidence="8">Component of oligomeric Golgi complex 8</fullName>
    </alternativeName>
</protein>
<dbReference type="Proteomes" id="UP000310158">
    <property type="component" value="Unassembled WGS sequence"/>
</dbReference>
<comment type="subcellular location">
    <subcellularLocation>
        <location evidence="1">Golgi apparatus membrane</location>
        <topology evidence="1">Peripheral membrane protein</topology>
    </subcellularLocation>
</comment>
<evidence type="ECO:0000256" key="2">
    <source>
        <dbReference type="ARBA" id="ARBA00006419"/>
    </source>
</evidence>
<dbReference type="GO" id="GO:0017119">
    <property type="term" value="C:Golgi transport complex"/>
    <property type="evidence" value="ECO:0007669"/>
    <property type="project" value="InterPro"/>
</dbReference>
<dbReference type="PANTHER" id="PTHR21311:SF0">
    <property type="entry name" value="CONSERVED OLIGOMERIC GOLGI COMPLEX SUBUNIT 8"/>
    <property type="match status" value="1"/>
</dbReference>
<evidence type="ECO:0000256" key="6">
    <source>
        <dbReference type="ARBA" id="ARBA00023034"/>
    </source>
</evidence>
<evidence type="ECO:0000256" key="4">
    <source>
        <dbReference type="ARBA" id="ARBA00022448"/>
    </source>
</evidence>
<dbReference type="PANTHER" id="PTHR21311">
    <property type="entry name" value="CONSERVED OLIGOMERIC GOLGI COMPLEX COMPONENT 8"/>
    <property type="match status" value="1"/>
</dbReference>
<evidence type="ECO:0000313" key="10">
    <source>
        <dbReference type="Proteomes" id="UP000310158"/>
    </source>
</evidence>
<dbReference type="EMBL" id="SGPL01000062">
    <property type="protein sequence ID" value="THH18840.1"/>
    <property type="molecule type" value="Genomic_DNA"/>
</dbReference>
<keyword evidence="4" id="KW-0813">Transport</keyword>
<keyword evidence="7" id="KW-0472">Membrane</keyword>
<sequence>MTDVEMSNGASDELSALVDVLRSGSSAPTPDLSSKQTGTYLSHLTTLPLPSLLEEPTNLSSTSSQLTNALTTLCTSSYPTFLSLHTATTGLSSSLSSFSSSLDQLLNEIPVLESVSKSFLTEIRDVQAERRRAALVLEHSTKLQDVLELPLLAEACVRNGAFQETLDLAAHAESLATRFPNVPVVQDVRAEVDHAVRTLLIQLLSMLREPAKLPALFKAVSFLRRMRVLSEDELALAFLTGRLENLDLALQAVEMGTDREKDKEAWVRFLKKYIDVWREGVHDIITQYTTIFLDRPSTAALAAAPSSPPSDTLRGLLPTFTSHLLDRLLTTLRDALPHILDPTSLTSLLTQLTYCATSFSRVGLDFRLLLPPLFEDAVRGGVTRELRKATEEWCGLLKPEVKPSASFAVAGAPLPQKNALAGPPHIPPQLLASYPPLANFTNTVLTTLNGLRLLAPVSLLPDILRALDNDLRDAIKAFSGYAKQFAGPAEAKDVVIATGKVLVNVFVPFVRRALVEGVYGIKMDEEQATVSQELNEEIRAWEGWLGATSSDEGVEVPK</sequence>
<dbReference type="Pfam" id="PF04124">
    <property type="entry name" value="Dor1"/>
    <property type="match status" value="1"/>
</dbReference>
<dbReference type="GO" id="GO:0000139">
    <property type="term" value="C:Golgi membrane"/>
    <property type="evidence" value="ECO:0007669"/>
    <property type="project" value="UniProtKB-SubCell"/>
</dbReference>